<keyword evidence="2" id="KW-1134">Transmembrane beta strand</keyword>
<dbReference type="Gene3D" id="2.40.160.50">
    <property type="entry name" value="membrane protein fhac: a member of the omp85/tpsb transporter family"/>
    <property type="match status" value="1"/>
</dbReference>
<dbReference type="EMBL" id="FNMZ01000007">
    <property type="protein sequence ID" value="SDX58328.1"/>
    <property type="molecule type" value="Genomic_DNA"/>
</dbReference>
<keyword evidence="3" id="KW-0472">Membrane</keyword>
<dbReference type="Gene3D" id="3.10.20.310">
    <property type="entry name" value="membrane protein fhac"/>
    <property type="match status" value="1"/>
</dbReference>
<gene>
    <name evidence="6" type="ORF">SAMN05444336_10714</name>
</gene>
<feature type="domain" description="Bacterial surface antigen (D15)" evidence="5">
    <location>
        <begin position="366"/>
        <end position="658"/>
    </location>
</feature>
<evidence type="ECO:0000313" key="7">
    <source>
        <dbReference type="Proteomes" id="UP000199118"/>
    </source>
</evidence>
<dbReference type="InterPro" id="IPR039910">
    <property type="entry name" value="D15-like"/>
</dbReference>
<dbReference type="AlphaFoldDB" id="A0A1H3CWQ9"/>
<dbReference type="STRING" id="356660.SAMN05444336_10714"/>
<dbReference type="PANTHER" id="PTHR12815:SF42">
    <property type="entry name" value="BACTERIAL SURFACE ANTIGEN (D15) DOMAIN-CONTAINING PROTEIN"/>
    <property type="match status" value="1"/>
</dbReference>
<evidence type="ECO:0000313" key="6">
    <source>
        <dbReference type="EMBL" id="SDX58328.1"/>
    </source>
</evidence>
<reference evidence="6 7" key="1">
    <citation type="submission" date="2016-10" db="EMBL/GenBank/DDBJ databases">
        <authorList>
            <person name="de Groot N.N."/>
        </authorList>
    </citation>
    <scope>NUCLEOTIDE SEQUENCE [LARGE SCALE GENOMIC DNA]</scope>
    <source>
        <strain evidence="6 7">DSM 17890</strain>
    </source>
</reference>
<dbReference type="Pfam" id="PF01103">
    <property type="entry name" value="Omp85"/>
    <property type="match status" value="1"/>
</dbReference>
<comment type="subcellular location">
    <subcellularLocation>
        <location evidence="1">Membrane</location>
    </subcellularLocation>
</comment>
<evidence type="ECO:0000256" key="4">
    <source>
        <dbReference type="SAM" id="MobiDB-lite"/>
    </source>
</evidence>
<evidence type="ECO:0000256" key="1">
    <source>
        <dbReference type="ARBA" id="ARBA00004370"/>
    </source>
</evidence>
<proteinExistence type="predicted"/>
<keyword evidence="2" id="KW-0812">Transmembrane</keyword>
<feature type="compositionally biased region" description="Low complexity" evidence="4">
    <location>
        <begin position="139"/>
        <end position="150"/>
    </location>
</feature>
<protein>
    <submittedName>
        <fullName evidence="6">Autotransporter secretion outer membrane protein TamA</fullName>
    </submittedName>
</protein>
<dbReference type="Proteomes" id="UP000199118">
    <property type="component" value="Unassembled WGS sequence"/>
</dbReference>
<organism evidence="6 7">
    <name type="scientific">Albimonas donghaensis</name>
    <dbReference type="NCBI Taxonomy" id="356660"/>
    <lineage>
        <taxon>Bacteria</taxon>
        <taxon>Pseudomonadati</taxon>
        <taxon>Pseudomonadota</taxon>
        <taxon>Alphaproteobacteria</taxon>
        <taxon>Rhodobacterales</taxon>
        <taxon>Paracoccaceae</taxon>
        <taxon>Albimonas</taxon>
    </lineage>
</organism>
<dbReference type="PANTHER" id="PTHR12815">
    <property type="entry name" value="SORTING AND ASSEMBLY MACHINERY SAMM50 PROTEIN FAMILY MEMBER"/>
    <property type="match status" value="1"/>
</dbReference>
<dbReference type="OrthoDB" id="9769707at2"/>
<dbReference type="GO" id="GO:0019867">
    <property type="term" value="C:outer membrane"/>
    <property type="evidence" value="ECO:0007669"/>
    <property type="project" value="InterPro"/>
</dbReference>
<keyword evidence="7" id="KW-1185">Reference proteome</keyword>
<name>A0A1H3CWQ9_9RHOB</name>
<feature type="region of interest" description="Disordered" evidence="4">
    <location>
        <begin position="137"/>
        <end position="156"/>
    </location>
</feature>
<evidence type="ECO:0000256" key="2">
    <source>
        <dbReference type="ARBA" id="ARBA00022452"/>
    </source>
</evidence>
<dbReference type="InterPro" id="IPR000184">
    <property type="entry name" value="Bac_surfAg_D15"/>
</dbReference>
<dbReference type="RefSeq" id="WP_092683760.1">
    <property type="nucleotide sequence ID" value="NZ_FNMZ01000007.1"/>
</dbReference>
<accession>A0A1H3CWQ9</accession>
<sequence length="659" mass="71107">MSLLGLMALAACGAGEERAGDIPPAEFLEPATGIAYEIEIVGAPNDAAEGLLEETLLLYRRQDNGAPSRAILKRRAEEDIGSAEKVLRSFGYYKPVIDVEVGELPPELADEHAEADEGIGAEGEGVRRTRGVDVGFGGTATAEGAAGAENADGDPVDDAPRERALARMIIDPGPAFTLIRHDFQLVDVPDGPPVTLPAAREVGSPVGQPAAAATILESEARVLTALLNQGRPWAKLEGRRAVADMEAATIEVETRIAPGPYAEYGSIQVEGLEHVEPGHVQKYRVWKKGEAVDRRQLREYQSELMATELFDSVVVDVPREAPAASGSAAVPVTIQAAEAKRRTVTAGLRYDTDDGVSVRGGFKHRNLWGEGERLTLDANLGLVDQSVTAELRKPQFLRRRQDLTFNAEAKHEENDAYDETSALLGVGLEREIGRYWTVGASGVVEYSLLTQNGSDDDLFLYGVPAFVKYDGTDDLLNPTEGVRATVYGTPYYAMRDRGDSQFFKAETLASGYISFDDEKKYVLAVRGRVGSIFSEAYSDVPINKRFYSGGGGSIRGYQSDIIGPLDSDNDPVGGRSVIEAGVEMRAMVWGPVGTAIFAEGGSVSREVYPDFEDDPQFAAGFGVRYYSPVGPIRADIAFPLNPRDVDDAFGFYFSIGQAY</sequence>
<evidence type="ECO:0000259" key="5">
    <source>
        <dbReference type="Pfam" id="PF01103"/>
    </source>
</evidence>
<evidence type="ECO:0000256" key="3">
    <source>
        <dbReference type="ARBA" id="ARBA00023136"/>
    </source>
</evidence>